<gene>
    <name evidence="2" type="ORF">V6N11_013640</name>
    <name evidence="3" type="ORF">V6N11_013645</name>
    <name evidence="4" type="ORF">V6N11_013650</name>
</gene>
<feature type="compositionally biased region" description="Polar residues" evidence="1">
    <location>
        <begin position="45"/>
        <end position="55"/>
    </location>
</feature>
<evidence type="ECO:0000313" key="4">
    <source>
        <dbReference type="EMBL" id="KAK8972297.1"/>
    </source>
</evidence>
<feature type="compositionally biased region" description="Polar residues" evidence="1">
    <location>
        <begin position="1"/>
        <end position="13"/>
    </location>
</feature>
<evidence type="ECO:0000313" key="3">
    <source>
        <dbReference type="EMBL" id="KAK8972292.1"/>
    </source>
</evidence>
<evidence type="ECO:0000313" key="2">
    <source>
        <dbReference type="EMBL" id="KAK8972287.1"/>
    </source>
</evidence>
<feature type="compositionally biased region" description="Basic and acidic residues" evidence="1">
    <location>
        <begin position="85"/>
        <end position="96"/>
    </location>
</feature>
<evidence type="ECO:0000256" key="1">
    <source>
        <dbReference type="SAM" id="MobiDB-lite"/>
    </source>
</evidence>
<keyword evidence="5" id="KW-1185">Reference proteome</keyword>
<reference evidence="2 5" key="1">
    <citation type="journal article" date="2024" name="G3 (Bethesda)">
        <title>Genome assembly of Hibiscus sabdariffa L. provides insights into metabolisms of medicinal natural products.</title>
        <authorList>
            <person name="Kim T."/>
        </authorList>
    </citation>
    <scope>NUCLEOTIDE SEQUENCE [LARGE SCALE GENOMIC DNA]</scope>
    <source>
        <strain evidence="2">TK-2024</strain>
        <tissue evidence="2">Old leaves</tissue>
    </source>
</reference>
<dbReference type="Proteomes" id="UP001396334">
    <property type="component" value="Unassembled WGS sequence"/>
</dbReference>
<dbReference type="EMBL" id="JBBPBN010000220">
    <property type="protein sequence ID" value="KAK8972292.1"/>
    <property type="molecule type" value="Genomic_DNA"/>
</dbReference>
<proteinExistence type="predicted"/>
<feature type="compositionally biased region" description="Polar residues" evidence="1">
    <location>
        <begin position="64"/>
        <end position="82"/>
    </location>
</feature>
<accession>A0ABR2N850</accession>
<feature type="region of interest" description="Disordered" evidence="1">
    <location>
        <begin position="1"/>
        <end position="96"/>
    </location>
</feature>
<comment type="caution">
    <text evidence="2">The sequence shown here is derived from an EMBL/GenBank/DDBJ whole genome shotgun (WGS) entry which is preliminary data.</text>
</comment>
<protein>
    <submittedName>
        <fullName evidence="2">Uncharacterized protein</fullName>
    </submittedName>
</protein>
<name>A0ABR2N850_9ROSI</name>
<evidence type="ECO:0000313" key="5">
    <source>
        <dbReference type="Proteomes" id="UP001396334"/>
    </source>
</evidence>
<dbReference type="EMBL" id="JBBPBN010000220">
    <property type="protein sequence ID" value="KAK8972297.1"/>
    <property type="molecule type" value="Genomic_DNA"/>
</dbReference>
<organism evidence="2 5">
    <name type="scientific">Hibiscus sabdariffa</name>
    <name type="common">roselle</name>
    <dbReference type="NCBI Taxonomy" id="183260"/>
    <lineage>
        <taxon>Eukaryota</taxon>
        <taxon>Viridiplantae</taxon>
        <taxon>Streptophyta</taxon>
        <taxon>Embryophyta</taxon>
        <taxon>Tracheophyta</taxon>
        <taxon>Spermatophyta</taxon>
        <taxon>Magnoliopsida</taxon>
        <taxon>eudicotyledons</taxon>
        <taxon>Gunneridae</taxon>
        <taxon>Pentapetalae</taxon>
        <taxon>rosids</taxon>
        <taxon>malvids</taxon>
        <taxon>Malvales</taxon>
        <taxon>Malvaceae</taxon>
        <taxon>Malvoideae</taxon>
        <taxon>Hibiscus</taxon>
    </lineage>
</organism>
<sequence>MLTSSSGNTNKPSNPHELHTKNQNPPTNQAPDTVHHPCWCVEFSPESQSPHQLQLATHGRPRTQPGSPTKPVTTNAMSTSQSTEEEYRVPKELQMG</sequence>
<dbReference type="EMBL" id="JBBPBN010000220">
    <property type="protein sequence ID" value="KAK8972287.1"/>
    <property type="molecule type" value="Genomic_DNA"/>
</dbReference>
<feature type="compositionally biased region" description="Polar residues" evidence="1">
    <location>
        <begin position="21"/>
        <end position="31"/>
    </location>
</feature>